<dbReference type="Proteomes" id="UP000765509">
    <property type="component" value="Unassembled WGS sequence"/>
</dbReference>
<keyword evidence="3" id="KW-1185">Reference proteome</keyword>
<name>A0A9Q3JB67_9BASI</name>
<comment type="caution">
    <text evidence="2">The sequence shown here is derived from an EMBL/GenBank/DDBJ whole genome shotgun (WGS) entry which is preliminary data.</text>
</comment>
<accession>A0A9Q3JB67</accession>
<dbReference type="OrthoDB" id="3268646at2759"/>
<organism evidence="2 3">
    <name type="scientific">Austropuccinia psidii MF-1</name>
    <dbReference type="NCBI Taxonomy" id="1389203"/>
    <lineage>
        <taxon>Eukaryota</taxon>
        <taxon>Fungi</taxon>
        <taxon>Dikarya</taxon>
        <taxon>Basidiomycota</taxon>
        <taxon>Pucciniomycotina</taxon>
        <taxon>Pucciniomycetes</taxon>
        <taxon>Pucciniales</taxon>
        <taxon>Sphaerophragmiaceae</taxon>
        <taxon>Austropuccinia</taxon>
    </lineage>
</organism>
<feature type="region of interest" description="Disordered" evidence="1">
    <location>
        <begin position="1"/>
        <end position="47"/>
    </location>
</feature>
<dbReference type="AlphaFoldDB" id="A0A9Q3JB67"/>
<evidence type="ECO:0000313" key="2">
    <source>
        <dbReference type="EMBL" id="MBW0558929.1"/>
    </source>
</evidence>
<reference evidence="2" key="1">
    <citation type="submission" date="2021-03" db="EMBL/GenBank/DDBJ databases">
        <title>Draft genome sequence of rust myrtle Austropuccinia psidii MF-1, a brazilian biotype.</title>
        <authorList>
            <person name="Quecine M.C."/>
            <person name="Pachon D.M.R."/>
            <person name="Bonatelli M.L."/>
            <person name="Correr F.H."/>
            <person name="Franceschini L.M."/>
            <person name="Leite T.F."/>
            <person name="Margarido G.R.A."/>
            <person name="Almeida C.A."/>
            <person name="Ferrarezi J.A."/>
            <person name="Labate C.A."/>
        </authorList>
    </citation>
    <scope>NUCLEOTIDE SEQUENCE</scope>
    <source>
        <strain evidence="2">MF-1</strain>
    </source>
</reference>
<evidence type="ECO:0000256" key="1">
    <source>
        <dbReference type="SAM" id="MobiDB-lite"/>
    </source>
</evidence>
<sequence length="135" mass="15745">MAKNSQEWLKPAPLWSRPRATSTSEKIPRPHPHQRREFFSTPTTTSPLQNHIVRQESSLVKIKAKDYNPNFKGEEVEKCIRKVESIAQIERAREYDLEMQMEFWTIDSKISDAIGAMPGYKEGSWNQIEKDLITK</sequence>
<evidence type="ECO:0000313" key="3">
    <source>
        <dbReference type="Proteomes" id="UP000765509"/>
    </source>
</evidence>
<dbReference type="EMBL" id="AVOT02067368">
    <property type="protein sequence ID" value="MBW0558929.1"/>
    <property type="molecule type" value="Genomic_DNA"/>
</dbReference>
<gene>
    <name evidence="2" type="ORF">O181_098644</name>
</gene>
<protein>
    <submittedName>
        <fullName evidence="2">Uncharacterized protein</fullName>
    </submittedName>
</protein>
<proteinExistence type="predicted"/>